<name>B9XDD1_PEDPL</name>
<dbReference type="Proteomes" id="UP000003688">
    <property type="component" value="Unassembled WGS sequence"/>
</dbReference>
<organism evidence="1 2">
    <name type="scientific">Pedosphaera parvula (strain Ellin514)</name>
    <dbReference type="NCBI Taxonomy" id="320771"/>
    <lineage>
        <taxon>Bacteria</taxon>
        <taxon>Pseudomonadati</taxon>
        <taxon>Verrucomicrobiota</taxon>
        <taxon>Pedosphaerae</taxon>
        <taxon>Pedosphaerales</taxon>
        <taxon>Pedosphaeraceae</taxon>
        <taxon>Pedosphaera</taxon>
    </lineage>
</organism>
<dbReference type="AlphaFoldDB" id="B9XDD1"/>
<dbReference type="EMBL" id="ABOX02000006">
    <property type="protein sequence ID" value="EEF62077.1"/>
    <property type="molecule type" value="Genomic_DNA"/>
</dbReference>
<comment type="caution">
    <text evidence="1">The sequence shown here is derived from an EMBL/GenBank/DDBJ whole genome shotgun (WGS) entry which is preliminary data.</text>
</comment>
<keyword evidence="2" id="KW-1185">Reference proteome</keyword>
<evidence type="ECO:0000313" key="1">
    <source>
        <dbReference type="EMBL" id="EEF62077.1"/>
    </source>
</evidence>
<dbReference type="STRING" id="320771.Cflav_PD6352"/>
<protein>
    <submittedName>
        <fullName evidence="1">Uncharacterized protein</fullName>
    </submittedName>
</protein>
<accession>B9XDD1</accession>
<evidence type="ECO:0000313" key="2">
    <source>
        <dbReference type="Proteomes" id="UP000003688"/>
    </source>
</evidence>
<sequence length="73" mass="8814">MTEQNKGKGDCDEQCQSYQDESRSFTHRFLNSAQGVRRPVKREKPHVTRAFQEEFRMFLEKYGVEYDEAYVWD</sequence>
<reference evidence="1 2" key="1">
    <citation type="journal article" date="2011" name="J. Bacteriol.">
        <title>Genome sequence of 'Pedosphaera parvula' Ellin514, an aerobic Verrucomicrobial isolate from pasture soil.</title>
        <authorList>
            <person name="Kant R."/>
            <person name="van Passel M.W."/>
            <person name="Sangwan P."/>
            <person name="Palva A."/>
            <person name="Lucas S."/>
            <person name="Copeland A."/>
            <person name="Lapidus A."/>
            <person name="Glavina Del Rio T."/>
            <person name="Dalin E."/>
            <person name="Tice H."/>
            <person name="Bruce D."/>
            <person name="Goodwin L."/>
            <person name="Pitluck S."/>
            <person name="Chertkov O."/>
            <person name="Larimer F.W."/>
            <person name="Land M.L."/>
            <person name="Hauser L."/>
            <person name="Brettin T.S."/>
            <person name="Detter J.C."/>
            <person name="Han S."/>
            <person name="de Vos W.M."/>
            <person name="Janssen P.H."/>
            <person name="Smidt H."/>
        </authorList>
    </citation>
    <scope>NUCLEOTIDE SEQUENCE [LARGE SCALE GENOMIC DNA]</scope>
    <source>
        <strain evidence="1 2">Ellin514</strain>
    </source>
</reference>
<gene>
    <name evidence="1" type="ORF">Cflav_PD6352</name>
</gene>
<proteinExistence type="predicted"/>